<dbReference type="EMBL" id="MT142714">
    <property type="protein sequence ID" value="QJA87541.1"/>
    <property type="molecule type" value="Genomic_DNA"/>
</dbReference>
<dbReference type="Pfam" id="PF09956">
    <property type="entry name" value="Phage_cement_2"/>
    <property type="match status" value="1"/>
</dbReference>
<reference evidence="2" key="1">
    <citation type="submission" date="2020-03" db="EMBL/GenBank/DDBJ databases">
        <title>The deep terrestrial virosphere.</title>
        <authorList>
            <person name="Holmfeldt K."/>
            <person name="Nilsson E."/>
            <person name="Simone D."/>
            <person name="Lopez-Fernandez M."/>
            <person name="Wu X."/>
            <person name="de Brujin I."/>
            <person name="Lundin D."/>
            <person name="Andersson A."/>
            <person name="Bertilsson S."/>
            <person name="Dopson M."/>
        </authorList>
    </citation>
    <scope>NUCLEOTIDE SEQUENCE</scope>
    <source>
        <strain evidence="1">MM415A01061</strain>
        <strain evidence="2">MM415B02963</strain>
    </source>
</reference>
<evidence type="ECO:0000313" key="1">
    <source>
        <dbReference type="EMBL" id="QJA78504.1"/>
    </source>
</evidence>
<dbReference type="InterPro" id="IPR011231">
    <property type="entry name" value="Phage_VT1-Sakai_H0018"/>
</dbReference>
<gene>
    <name evidence="1" type="ORF">MM415A01061_0008</name>
    <name evidence="2" type="ORF">MM415B02963_0009</name>
</gene>
<dbReference type="EMBL" id="MT142340">
    <property type="protein sequence ID" value="QJA78504.1"/>
    <property type="molecule type" value="Genomic_DNA"/>
</dbReference>
<name>A0A6M3L1B8_9ZZZZ</name>
<protein>
    <submittedName>
        <fullName evidence="2">Uncharacterized protein</fullName>
    </submittedName>
</protein>
<accession>A0A6M3L1B8</accession>
<proteinExistence type="predicted"/>
<organism evidence="2">
    <name type="scientific">viral metagenome</name>
    <dbReference type="NCBI Taxonomy" id="1070528"/>
    <lineage>
        <taxon>unclassified sequences</taxon>
        <taxon>metagenomes</taxon>
        <taxon>organismal metagenomes</taxon>
    </lineage>
</organism>
<dbReference type="AlphaFoldDB" id="A0A6M3L1B8"/>
<evidence type="ECO:0000313" key="2">
    <source>
        <dbReference type="EMBL" id="QJA87541.1"/>
    </source>
</evidence>
<sequence length="130" mass="13638">MALGGTNFKLRSSTHNDPYASLEFTAATTYTAGQMVKIEDTVGVIVNTVASGYQVVLVYWAAKILVPCVEITSGNLADFAVGCKVYFDAADEEVNASASGNTLCGIVLEQPSVGDETILIHLDGMLGITS</sequence>